<dbReference type="AlphaFoldDB" id="A0A7Z0DBJ1"/>
<feature type="transmembrane region" description="Helical" evidence="12">
    <location>
        <begin position="53"/>
        <end position="71"/>
    </location>
</feature>
<keyword evidence="5" id="KW-0349">Heme</keyword>
<dbReference type="Pfam" id="PF01654">
    <property type="entry name" value="Cyt_bd_oxida_I"/>
    <property type="match status" value="2"/>
</dbReference>
<feature type="transmembrane region" description="Helical" evidence="12">
    <location>
        <begin position="253"/>
        <end position="278"/>
    </location>
</feature>
<evidence type="ECO:0000256" key="9">
    <source>
        <dbReference type="ARBA" id="ARBA00022989"/>
    </source>
</evidence>
<evidence type="ECO:0000313" key="13">
    <source>
        <dbReference type="EMBL" id="NYI72584.1"/>
    </source>
</evidence>
<protein>
    <submittedName>
        <fullName evidence="13">Cytochrome d ubiquinol oxidase subunit I</fullName>
        <ecNumber evidence="13">1.10.3.-</ecNumber>
    </submittedName>
</protein>
<proteinExistence type="inferred from homology"/>
<dbReference type="EC" id="1.10.3.-" evidence="13"/>
<sequence>MAELTIARLLFATTASVHYLFVATTLGLTPIIAVLSTLSALRGRRQPTPIIDLLARIYVANYGIGIVAGLVMELQMAMLWTGPGTDEYGPIAGLLALETVVAFFLESTLLGVWLAGRKIIPLWLQSAVFWGITITAYASMIFIVTANSYLHDPIPTPQLTPAAFWALVDRPATVWPLIHIAASSLIIGAFWCATFGANWLRTDPLSVPGRRLIRIGVGIAALASPPLAVAGFAQFDAARPEGVPTDEPDWLHALASVMILTGMAIWLLTWFVLGPLTLNGAIFRGKRWLALLRIGLWVPMPILLIGWIYRELSRQPWFIVGRVTVQEAASPIGTPAMLTLAAVFAVLSAVTLAVAWLVFRRVLRGHPTTVVAS</sequence>
<name>A0A7Z0DBJ1_9ACTN</name>
<keyword evidence="3" id="KW-0813">Transport</keyword>
<evidence type="ECO:0000256" key="12">
    <source>
        <dbReference type="SAM" id="Phobius"/>
    </source>
</evidence>
<keyword evidence="11 12" id="KW-0472">Membrane</keyword>
<reference evidence="13 14" key="1">
    <citation type="submission" date="2020-07" db="EMBL/GenBank/DDBJ databases">
        <title>Sequencing the genomes of 1000 actinobacteria strains.</title>
        <authorList>
            <person name="Klenk H.-P."/>
        </authorList>
    </citation>
    <scope>NUCLEOTIDE SEQUENCE [LARGE SCALE GENOMIC DNA]</scope>
    <source>
        <strain evidence="13 14">DSM 103164</strain>
    </source>
</reference>
<feature type="transmembrane region" description="Helical" evidence="12">
    <location>
        <begin position="212"/>
        <end position="233"/>
    </location>
</feature>
<dbReference type="EMBL" id="JACBZS010000001">
    <property type="protein sequence ID" value="NYI72584.1"/>
    <property type="molecule type" value="Genomic_DNA"/>
</dbReference>
<comment type="subcellular location">
    <subcellularLocation>
        <location evidence="1">Cell membrane</location>
        <topology evidence="1">Multi-pass membrane protein</topology>
    </subcellularLocation>
</comment>
<evidence type="ECO:0000256" key="8">
    <source>
        <dbReference type="ARBA" id="ARBA00022982"/>
    </source>
</evidence>
<dbReference type="PANTHER" id="PTHR30365">
    <property type="entry name" value="CYTOCHROME D UBIQUINOL OXIDASE"/>
    <property type="match status" value="1"/>
</dbReference>
<evidence type="ECO:0000313" key="14">
    <source>
        <dbReference type="Proteomes" id="UP000527616"/>
    </source>
</evidence>
<dbReference type="GO" id="GO:0020037">
    <property type="term" value="F:heme binding"/>
    <property type="evidence" value="ECO:0007669"/>
    <property type="project" value="TreeGrafter"/>
</dbReference>
<feature type="transmembrane region" description="Helical" evidence="12">
    <location>
        <begin position="20"/>
        <end position="41"/>
    </location>
</feature>
<dbReference type="GO" id="GO:0070069">
    <property type="term" value="C:cytochrome complex"/>
    <property type="evidence" value="ECO:0007669"/>
    <property type="project" value="InterPro"/>
</dbReference>
<evidence type="ECO:0000256" key="1">
    <source>
        <dbReference type="ARBA" id="ARBA00004651"/>
    </source>
</evidence>
<keyword evidence="10" id="KW-0408">Iron</keyword>
<feature type="transmembrane region" description="Helical" evidence="12">
    <location>
        <begin position="290"/>
        <end position="309"/>
    </location>
</feature>
<dbReference type="GO" id="GO:0046872">
    <property type="term" value="F:metal ion binding"/>
    <property type="evidence" value="ECO:0007669"/>
    <property type="project" value="UniProtKB-KW"/>
</dbReference>
<accession>A0A7Z0DBJ1</accession>
<organism evidence="13 14">
    <name type="scientific">Naumannella cuiyingiana</name>
    <dbReference type="NCBI Taxonomy" id="1347891"/>
    <lineage>
        <taxon>Bacteria</taxon>
        <taxon>Bacillati</taxon>
        <taxon>Actinomycetota</taxon>
        <taxon>Actinomycetes</taxon>
        <taxon>Propionibacteriales</taxon>
        <taxon>Propionibacteriaceae</taxon>
        <taxon>Naumannella</taxon>
    </lineage>
</organism>
<dbReference type="GO" id="GO:0016682">
    <property type="term" value="F:oxidoreductase activity, acting on diphenols and related substances as donors, oxygen as acceptor"/>
    <property type="evidence" value="ECO:0007669"/>
    <property type="project" value="TreeGrafter"/>
</dbReference>
<dbReference type="GO" id="GO:0005886">
    <property type="term" value="C:plasma membrane"/>
    <property type="evidence" value="ECO:0007669"/>
    <property type="project" value="UniProtKB-SubCell"/>
</dbReference>
<keyword evidence="7" id="KW-0479">Metal-binding</keyword>
<evidence type="ECO:0000256" key="7">
    <source>
        <dbReference type="ARBA" id="ARBA00022723"/>
    </source>
</evidence>
<dbReference type="Proteomes" id="UP000527616">
    <property type="component" value="Unassembled WGS sequence"/>
</dbReference>
<evidence type="ECO:0000256" key="10">
    <source>
        <dbReference type="ARBA" id="ARBA00023004"/>
    </source>
</evidence>
<feature type="transmembrane region" description="Helical" evidence="12">
    <location>
        <begin position="127"/>
        <end position="150"/>
    </location>
</feature>
<keyword evidence="14" id="KW-1185">Reference proteome</keyword>
<dbReference type="PANTHER" id="PTHR30365:SF14">
    <property type="entry name" value="CYTOCHROME BD MENAQUINOL OXIDASE SUBUNIT I-RELATED"/>
    <property type="match status" value="1"/>
</dbReference>
<feature type="transmembrane region" description="Helical" evidence="12">
    <location>
        <begin position="177"/>
        <end position="200"/>
    </location>
</feature>
<evidence type="ECO:0000256" key="5">
    <source>
        <dbReference type="ARBA" id="ARBA00022617"/>
    </source>
</evidence>
<dbReference type="InterPro" id="IPR002585">
    <property type="entry name" value="Cyt-d_ubiquinol_oxidase_su_1"/>
</dbReference>
<evidence type="ECO:0000256" key="4">
    <source>
        <dbReference type="ARBA" id="ARBA00022475"/>
    </source>
</evidence>
<comment type="caution">
    <text evidence="13">The sequence shown here is derived from an EMBL/GenBank/DDBJ whole genome shotgun (WGS) entry which is preliminary data.</text>
</comment>
<dbReference type="GO" id="GO:0009055">
    <property type="term" value="F:electron transfer activity"/>
    <property type="evidence" value="ECO:0007669"/>
    <property type="project" value="InterPro"/>
</dbReference>
<comment type="similarity">
    <text evidence="2">Belongs to the cytochrome ubiquinol oxidase subunit 1 family.</text>
</comment>
<evidence type="ECO:0000256" key="2">
    <source>
        <dbReference type="ARBA" id="ARBA00009819"/>
    </source>
</evidence>
<keyword evidence="8" id="KW-0249">Electron transport</keyword>
<evidence type="ECO:0000256" key="6">
    <source>
        <dbReference type="ARBA" id="ARBA00022692"/>
    </source>
</evidence>
<gene>
    <name evidence="13" type="ORF">GGQ54_003144</name>
</gene>
<feature type="transmembrane region" description="Helical" evidence="12">
    <location>
        <begin position="336"/>
        <end position="359"/>
    </location>
</feature>
<keyword evidence="9 12" id="KW-1133">Transmembrane helix</keyword>
<keyword evidence="4" id="KW-1003">Cell membrane</keyword>
<evidence type="ECO:0000256" key="3">
    <source>
        <dbReference type="ARBA" id="ARBA00022448"/>
    </source>
</evidence>
<keyword evidence="6 12" id="KW-0812">Transmembrane</keyword>
<evidence type="ECO:0000256" key="11">
    <source>
        <dbReference type="ARBA" id="ARBA00023136"/>
    </source>
</evidence>
<keyword evidence="13" id="KW-0560">Oxidoreductase</keyword>
<dbReference type="RefSeq" id="WP_179446226.1">
    <property type="nucleotide sequence ID" value="NZ_JACBZS010000001.1"/>
</dbReference>
<feature type="transmembrane region" description="Helical" evidence="12">
    <location>
        <begin position="91"/>
        <end position="115"/>
    </location>
</feature>
<dbReference type="GO" id="GO:0019646">
    <property type="term" value="P:aerobic electron transport chain"/>
    <property type="evidence" value="ECO:0007669"/>
    <property type="project" value="InterPro"/>
</dbReference>